<evidence type="ECO:0000256" key="3">
    <source>
        <dbReference type="ARBA" id="ARBA00022741"/>
    </source>
</evidence>
<dbReference type="InterPro" id="IPR000873">
    <property type="entry name" value="AMP-dep_synth/lig_dom"/>
</dbReference>
<dbReference type="InterPro" id="IPR042099">
    <property type="entry name" value="ANL_N_sf"/>
</dbReference>
<dbReference type="Proteomes" id="UP000295341">
    <property type="component" value="Unassembled WGS sequence"/>
</dbReference>
<dbReference type="PANTHER" id="PTHR43605">
    <property type="entry name" value="ACYL-COENZYME A SYNTHETASE"/>
    <property type="match status" value="1"/>
</dbReference>
<dbReference type="GO" id="GO:0005524">
    <property type="term" value="F:ATP binding"/>
    <property type="evidence" value="ECO:0007669"/>
    <property type="project" value="UniProtKB-KW"/>
</dbReference>
<dbReference type="GO" id="GO:0015645">
    <property type="term" value="F:fatty acid ligase activity"/>
    <property type="evidence" value="ECO:0007669"/>
    <property type="project" value="TreeGrafter"/>
</dbReference>
<gene>
    <name evidence="7" type="ORF">DFR24_3344</name>
</gene>
<dbReference type="InterPro" id="IPR025110">
    <property type="entry name" value="AMP-bd_C"/>
</dbReference>
<evidence type="ECO:0000259" key="6">
    <source>
        <dbReference type="Pfam" id="PF13193"/>
    </source>
</evidence>
<keyword evidence="3" id="KW-0547">Nucleotide-binding</keyword>
<dbReference type="InterPro" id="IPR045851">
    <property type="entry name" value="AMP-bd_C_sf"/>
</dbReference>
<feature type="domain" description="AMP-dependent synthetase/ligase" evidence="5">
    <location>
        <begin position="71"/>
        <end position="412"/>
    </location>
</feature>
<protein>
    <submittedName>
        <fullName evidence="7">Acetyl-CoA synthetase</fullName>
    </submittedName>
</protein>
<dbReference type="GO" id="GO:0006633">
    <property type="term" value="P:fatty acid biosynthetic process"/>
    <property type="evidence" value="ECO:0007669"/>
    <property type="project" value="TreeGrafter"/>
</dbReference>
<dbReference type="PANTHER" id="PTHR43605:SF10">
    <property type="entry name" value="ACYL-COA SYNTHETASE MEDIUM CHAIN FAMILY MEMBER 3"/>
    <property type="match status" value="1"/>
</dbReference>
<dbReference type="InterPro" id="IPR051087">
    <property type="entry name" value="Mitochondrial_ACSM"/>
</dbReference>
<organism evidence="7 8">
    <name type="scientific">Panacagrimonas perspica</name>
    <dbReference type="NCBI Taxonomy" id="381431"/>
    <lineage>
        <taxon>Bacteria</taxon>
        <taxon>Pseudomonadati</taxon>
        <taxon>Pseudomonadota</taxon>
        <taxon>Gammaproteobacteria</taxon>
        <taxon>Nevskiales</taxon>
        <taxon>Nevskiaceae</taxon>
        <taxon>Panacagrimonas</taxon>
    </lineage>
</organism>
<comment type="similarity">
    <text evidence="1">Belongs to the ATP-dependent AMP-binding enzyme family.</text>
</comment>
<dbReference type="Pfam" id="PF13193">
    <property type="entry name" value="AMP-binding_C"/>
    <property type="match status" value="1"/>
</dbReference>
<dbReference type="OrthoDB" id="9803968at2"/>
<sequence length="579" mass="64194">MNVDTASRRTPGSKEADEYLALRDLLVRLREDYDTAYRQFRWPQASRFNWALDHFDALALGNANVALKIVDASGSETSRTFEQMRRASNRAAHFLIRKGMCRGDRMIVVLPNRVELWELMLASIKLGIVICPATTLLSKADLRERAERAGARAIVADADTAARCDGFPCAVRIICGPSRSGWAAYDTADCAEAFDGQGTTRPEDPSLLYFTSGTTSKPKMVTHTQRSYAVGHLSTMYWLGLLPGDVHFNISTPGWAKHAWSCLFAPWTVGATVFVFNQPAFDAARTLEAIERHGVTTLCAPPTAWRALIQKDLSSYRMRLREIVSAGEPLNPEVIEQVRAAWNLTVREGYGQTESTALIGNSPGQAVRAGSMGRPLPGYRIELLDADGTPAEEGEISVSLAERPAGLMGGYYGDAEKTQAAIGGRFYGTSDTARRDESGFYWYVGRTDDVFKSSDYRISPFELESVLVEHPAVVESAVVESPDARRLFVPKAFITLRAGIRADDITAKSIFEHARARLAPYQRIRVIEFGELPKTISGKIRRVDLRKAEAERRASGERLESEFFEMDFPEFSNSRFGSS</sequence>
<name>A0A4S3K2J6_9GAMM</name>
<proteinExistence type="inferred from homology"/>
<evidence type="ECO:0000313" key="8">
    <source>
        <dbReference type="Proteomes" id="UP000295341"/>
    </source>
</evidence>
<evidence type="ECO:0000259" key="5">
    <source>
        <dbReference type="Pfam" id="PF00501"/>
    </source>
</evidence>
<evidence type="ECO:0000256" key="4">
    <source>
        <dbReference type="ARBA" id="ARBA00022840"/>
    </source>
</evidence>
<evidence type="ECO:0000313" key="7">
    <source>
        <dbReference type="EMBL" id="TDU28962.1"/>
    </source>
</evidence>
<dbReference type="RefSeq" id="WP_133882473.1">
    <property type="nucleotide sequence ID" value="NZ_MWIN01000018.1"/>
</dbReference>
<dbReference type="PROSITE" id="PS00455">
    <property type="entry name" value="AMP_BINDING"/>
    <property type="match status" value="1"/>
</dbReference>
<dbReference type="GO" id="GO:0004321">
    <property type="term" value="F:fatty-acyl-CoA synthase activity"/>
    <property type="evidence" value="ECO:0007669"/>
    <property type="project" value="TreeGrafter"/>
</dbReference>
<comment type="caution">
    <text evidence="7">The sequence shown here is derived from an EMBL/GenBank/DDBJ whole genome shotgun (WGS) entry which is preliminary data.</text>
</comment>
<dbReference type="EMBL" id="SOBT01000009">
    <property type="protein sequence ID" value="TDU28962.1"/>
    <property type="molecule type" value="Genomic_DNA"/>
</dbReference>
<accession>A0A4S3K2J6</accession>
<evidence type="ECO:0000256" key="2">
    <source>
        <dbReference type="ARBA" id="ARBA00022598"/>
    </source>
</evidence>
<keyword evidence="8" id="KW-1185">Reference proteome</keyword>
<dbReference type="Pfam" id="PF00501">
    <property type="entry name" value="AMP-binding"/>
    <property type="match status" value="1"/>
</dbReference>
<dbReference type="InterPro" id="IPR020845">
    <property type="entry name" value="AMP-binding_CS"/>
</dbReference>
<dbReference type="Gene3D" id="3.30.300.30">
    <property type="match status" value="1"/>
</dbReference>
<dbReference type="SUPFAM" id="SSF56801">
    <property type="entry name" value="Acetyl-CoA synthetase-like"/>
    <property type="match status" value="1"/>
</dbReference>
<feature type="domain" description="AMP-binding enzyme C-terminal" evidence="6">
    <location>
        <begin position="462"/>
        <end position="539"/>
    </location>
</feature>
<keyword evidence="2" id="KW-0436">Ligase</keyword>
<reference evidence="7 8" key="1">
    <citation type="submission" date="2019-03" db="EMBL/GenBank/DDBJ databases">
        <title>Genomic Encyclopedia of Type Strains, Phase IV (KMG-IV): sequencing the most valuable type-strain genomes for metagenomic binning, comparative biology and taxonomic classification.</title>
        <authorList>
            <person name="Goeker M."/>
        </authorList>
    </citation>
    <scope>NUCLEOTIDE SEQUENCE [LARGE SCALE GENOMIC DNA]</scope>
    <source>
        <strain evidence="7 8">DSM 26377</strain>
    </source>
</reference>
<dbReference type="AlphaFoldDB" id="A0A4S3K2J6"/>
<dbReference type="GO" id="GO:0006637">
    <property type="term" value="P:acyl-CoA metabolic process"/>
    <property type="evidence" value="ECO:0007669"/>
    <property type="project" value="TreeGrafter"/>
</dbReference>
<dbReference type="GO" id="GO:0016405">
    <property type="term" value="F:CoA-ligase activity"/>
    <property type="evidence" value="ECO:0007669"/>
    <property type="project" value="UniProtKB-ARBA"/>
</dbReference>
<evidence type="ECO:0000256" key="1">
    <source>
        <dbReference type="ARBA" id="ARBA00006432"/>
    </source>
</evidence>
<dbReference type="Gene3D" id="3.40.50.12780">
    <property type="entry name" value="N-terminal domain of ligase-like"/>
    <property type="match status" value="1"/>
</dbReference>
<keyword evidence="4" id="KW-0067">ATP-binding</keyword>